<comment type="caution">
    <text evidence="1">The sequence shown here is derived from an EMBL/GenBank/DDBJ whole genome shotgun (WGS) entry which is preliminary data.</text>
</comment>
<protein>
    <submittedName>
        <fullName evidence="1">MarR family transcriptional regulator</fullName>
    </submittedName>
</protein>
<evidence type="ECO:0000313" key="2">
    <source>
        <dbReference type="EMBL" id="KAB6474673.1"/>
    </source>
</evidence>
<evidence type="ECO:0000313" key="3">
    <source>
        <dbReference type="Proteomes" id="UP000468344"/>
    </source>
</evidence>
<evidence type="ECO:0000313" key="1">
    <source>
        <dbReference type="EMBL" id="KAB6450564.1"/>
    </source>
</evidence>
<dbReference type="EMBL" id="WDBY01000037">
    <property type="protein sequence ID" value="KAB6474673.1"/>
    <property type="molecule type" value="Genomic_DNA"/>
</dbReference>
<dbReference type="Proteomes" id="UP000468344">
    <property type="component" value="Unassembled WGS sequence"/>
</dbReference>
<dbReference type="Proteomes" id="UP000483142">
    <property type="component" value="Unassembled WGS sequence"/>
</dbReference>
<name>A0A3E4KIT4_PHOVU</name>
<sequence length="311" mass="35890">MDTLVYAYIKARMNYSTYISEVTEKEIAAKLGIPLRTIVSCVSRLKKNRLLISKVDEDAVIDKGYKTYNKYHITKENDNYYFIYNSLFKDNIGIDNNTDACKVKGLLLLIKSICLKETNKYISNKPYKGSINKTELANLIGLDNKTLNKYLEIAIEAKQIKLIDNGLLILNKSIVPDFVEAEQSNTSKPIYTKIFHLIYYWCITNNIVPPNRNDTIIKKNGKVYRTNELLSRIAGKYSITKEDIQELIIKYGIEYIKANIDKFPILNSYIPYVLNKRITNKPNEISLEYITKALNIDASFTNNETNEVWTL</sequence>
<dbReference type="AlphaFoldDB" id="A0A3E4KIT4"/>
<organism evidence="1 4">
    <name type="scientific">Phocaeicola vulgatus</name>
    <name type="common">Bacteroides vulgatus</name>
    <dbReference type="NCBI Taxonomy" id="821"/>
    <lineage>
        <taxon>Bacteria</taxon>
        <taxon>Pseudomonadati</taxon>
        <taxon>Bacteroidota</taxon>
        <taxon>Bacteroidia</taxon>
        <taxon>Bacteroidales</taxon>
        <taxon>Bacteroidaceae</taxon>
        <taxon>Phocaeicola</taxon>
    </lineage>
</organism>
<accession>A0A3E4KIT4</accession>
<reference evidence="3 4" key="1">
    <citation type="journal article" date="2019" name="Nat. Med.">
        <title>A library of human gut bacterial isolates paired with longitudinal multiomics data enables mechanistic microbiome research.</title>
        <authorList>
            <person name="Poyet M."/>
            <person name="Groussin M."/>
            <person name="Gibbons S.M."/>
            <person name="Avila-Pacheco J."/>
            <person name="Jiang X."/>
            <person name="Kearney S.M."/>
            <person name="Perrotta A.R."/>
            <person name="Berdy B."/>
            <person name="Zhao S."/>
            <person name="Lieberman T.D."/>
            <person name="Swanson P.K."/>
            <person name="Smith M."/>
            <person name="Roesemann S."/>
            <person name="Alexander J.E."/>
            <person name="Rich S.A."/>
            <person name="Livny J."/>
            <person name="Vlamakis H."/>
            <person name="Clish C."/>
            <person name="Bullock K."/>
            <person name="Deik A."/>
            <person name="Scott J."/>
            <person name="Pierce K.A."/>
            <person name="Xavier R.J."/>
            <person name="Alm E.J."/>
        </authorList>
    </citation>
    <scope>NUCLEOTIDE SEQUENCE [LARGE SCALE GENOMIC DNA]</scope>
    <source>
        <strain evidence="2 3">BIOML-A140</strain>
        <strain evidence="1 4">BIOML-A141</strain>
    </source>
</reference>
<dbReference type="EMBL" id="WDBZ01000033">
    <property type="protein sequence ID" value="KAB6450564.1"/>
    <property type="molecule type" value="Genomic_DNA"/>
</dbReference>
<proteinExistence type="predicted"/>
<gene>
    <name evidence="2" type="ORF">GAZ06_16345</name>
    <name evidence="1" type="ORF">GAZ09_15375</name>
</gene>
<evidence type="ECO:0000313" key="4">
    <source>
        <dbReference type="Proteomes" id="UP000483142"/>
    </source>
</evidence>